<feature type="domain" description="Thymidylate kinase-like" evidence="14">
    <location>
        <begin position="515"/>
        <end position="700"/>
    </location>
</feature>
<evidence type="ECO:0000256" key="13">
    <source>
        <dbReference type="SAM" id="Phobius"/>
    </source>
</evidence>
<feature type="transmembrane region" description="Helical" evidence="13">
    <location>
        <begin position="236"/>
        <end position="259"/>
    </location>
</feature>
<evidence type="ECO:0000256" key="9">
    <source>
        <dbReference type="ARBA" id="ARBA00048743"/>
    </source>
</evidence>
<feature type="transmembrane region" description="Helical" evidence="13">
    <location>
        <begin position="357"/>
        <end position="375"/>
    </location>
</feature>
<feature type="compositionally biased region" description="Basic and acidic residues" evidence="12">
    <location>
        <begin position="967"/>
        <end position="982"/>
    </location>
</feature>
<feature type="compositionally biased region" description="Basic and acidic residues" evidence="12">
    <location>
        <begin position="273"/>
        <end position="285"/>
    </location>
</feature>
<dbReference type="Pfam" id="PF02223">
    <property type="entry name" value="Thymidylate_kin"/>
    <property type="match status" value="1"/>
</dbReference>
<feature type="region of interest" description="Disordered" evidence="12">
    <location>
        <begin position="721"/>
        <end position="1035"/>
    </location>
</feature>
<feature type="compositionally biased region" description="Basic and acidic residues" evidence="12">
    <location>
        <begin position="721"/>
        <end position="855"/>
    </location>
</feature>
<evidence type="ECO:0000256" key="5">
    <source>
        <dbReference type="ARBA" id="ARBA00022727"/>
    </source>
</evidence>
<dbReference type="GO" id="GO:0006233">
    <property type="term" value="P:dTDP biosynthetic process"/>
    <property type="evidence" value="ECO:0007669"/>
    <property type="project" value="InterPro"/>
</dbReference>
<dbReference type="InterPro" id="IPR018095">
    <property type="entry name" value="Thymidylate_kin_CS"/>
</dbReference>
<evidence type="ECO:0000256" key="8">
    <source>
        <dbReference type="ARBA" id="ARBA00022840"/>
    </source>
</evidence>
<keyword evidence="5 11" id="KW-0545">Nucleotide biosynthesis</keyword>
<proteinExistence type="inferred from homology"/>
<feature type="transmembrane region" description="Helical" evidence="13">
    <location>
        <begin position="327"/>
        <end position="345"/>
    </location>
</feature>
<keyword evidence="4 11" id="KW-0808">Transferase</keyword>
<dbReference type="GO" id="GO:0005524">
    <property type="term" value="F:ATP binding"/>
    <property type="evidence" value="ECO:0007669"/>
    <property type="project" value="UniProtKB-UniRule"/>
</dbReference>
<organism evidence="15">
    <name type="scientific">Streptomyces tabacisoli</name>
    <dbReference type="NCBI Taxonomy" id="3156398"/>
    <lineage>
        <taxon>Bacteria</taxon>
        <taxon>Bacillati</taxon>
        <taxon>Actinomycetota</taxon>
        <taxon>Actinomycetes</taxon>
        <taxon>Kitasatosporales</taxon>
        <taxon>Streptomycetaceae</taxon>
        <taxon>Streptomyces</taxon>
    </lineage>
</organism>
<name>A0AAU8ITE8_9ACTN</name>
<dbReference type="AlphaFoldDB" id="A0AAU8ITE8"/>
<dbReference type="FunFam" id="3.40.50.300:FF:000225">
    <property type="entry name" value="Thymidylate kinase"/>
    <property type="match status" value="1"/>
</dbReference>
<sequence length="1035" mass="110820">MTRAEQPTAPHTAPDDALVADSRERAVRALLRVPQLKRLWSAQLVGGVGDVLGLLVLVVLTLQAAISEGSFGGGYRGVALAVTAVFGARVLSTLLFGAVLLGPLTSLTTPGGPLDRRWTMVGADGLRAALLIVAPLWIDWTPDNALALILVTAFVVGVAERFWTVAKESAAPALLPAPPPEGAAVRPLPDHMDALRRLSLRTTFVAVPLAAAVLLVVSLVQNLIGAGVDWFDLHQAALSSYVAAGLFAASLSVVFFLELPDTQTPRPRSPLEGLRRPKTGEGTADKGRTGAIPLLVLACAAVAGAVSAAVAVSVLQAKDLDGGPVTFGLLVLALTGGTVVGIRSAPSVLPSLSRRRLLALAIALTGIGLLAAGLVPDVTSVILILALSGVTAGIAANTGHTLLDQESEEYRRARTTEHLQAVVRVSLALGALLAPLLAALIGPHRLENGKFVFAHGGAAFTLMLVGALLLPVAALVLAKADDRSGVPLRHDLRDALLGGHDPAQAPATTGFFIALEGGDGAGKSTQAEALAEWIRDKGHEVVVTREPGATPVGKRLRSILLDVSSAGLSHRAEALLYAADRAEHVDTVVRPALERGAIVISDRYIDSSVAYQGAGRDLSPVEVARINRWATSGLVPHLTVLLDVDPEAARERFTEAPDRLESEPVEFHARVRSGFLTLAAGDPGRYLVVDAGQEPEAVTTVIRHRLDTLLPLSEAEIQAREEARKAAEEEARRKAEEEAARKAEEERVERERQEQLAKLRAEEEERKRRELEEAQRIEAERQAEEARKRAEESRRKAEEERVRLLAEEAARKAEEERRQRQAEEEARLRAEAEERRLEKQRKAEAALLRAEEARRLAAQASAAAAETGRTVQFRKVEETRPAPAAQDTPDNEVTQPTPMVRPEDLAPSDETAVLPRVPEDSAPSDAEETAVLPQPPRPAGASDETAVLPQVPDPSADSGSRVPAGYFRDERPAPESSAERTAELPQIDEEGRPRRRPRPDWAEETPLDDLPSLADELLGGRDDEDERGGRGGRRR</sequence>
<feature type="transmembrane region" description="Helical" evidence="13">
    <location>
        <begin position="453"/>
        <end position="478"/>
    </location>
</feature>
<dbReference type="Gene3D" id="3.40.50.300">
    <property type="entry name" value="P-loop containing nucleotide triphosphate hydrolases"/>
    <property type="match status" value="1"/>
</dbReference>
<dbReference type="GO" id="GO:0006227">
    <property type="term" value="P:dUDP biosynthetic process"/>
    <property type="evidence" value="ECO:0007669"/>
    <property type="project" value="TreeGrafter"/>
</dbReference>
<dbReference type="SUPFAM" id="SSF103473">
    <property type="entry name" value="MFS general substrate transporter"/>
    <property type="match status" value="1"/>
</dbReference>
<dbReference type="HAMAP" id="MF_00165">
    <property type="entry name" value="Thymidylate_kinase"/>
    <property type="match status" value="1"/>
</dbReference>
<feature type="transmembrane region" description="Helical" evidence="13">
    <location>
        <begin position="44"/>
        <end position="66"/>
    </location>
</feature>
<feature type="region of interest" description="Disordered" evidence="12">
    <location>
        <begin position="263"/>
        <end position="285"/>
    </location>
</feature>
<feature type="transmembrane region" description="Helical" evidence="13">
    <location>
        <begin position="294"/>
        <end position="315"/>
    </location>
</feature>
<dbReference type="SUPFAM" id="SSF52540">
    <property type="entry name" value="P-loop containing nucleoside triphosphate hydrolases"/>
    <property type="match status" value="1"/>
</dbReference>
<dbReference type="InterPro" id="IPR036259">
    <property type="entry name" value="MFS_trans_sf"/>
</dbReference>
<keyword evidence="6 11" id="KW-0547">Nucleotide-binding</keyword>
<evidence type="ECO:0000313" key="15">
    <source>
        <dbReference type="EMBL" id="XCJ71660.1"/>
    </source>
</evidence>
<dbReference type="PANTHER" id="PTHR10344">
    <property type="entry name" value="THYMIDYLATE KINASE"/>
    <property type="match status" value="1"/>
</dbReference>
<feature type="transmembrane region" description="Helical" evidence="13">
    <location>
        <begin position="381"/>
        <end position="400"/>
    </location>
</feature>
<evidence type="ECO:0000256" key="3">
    <source>
        <dbReference type="ARBA" id="ARBA00017144"/>
    </source>
</evidence>
<feature type="binding site" evidence="11">
    <location>
        <begin position="517"/>
        <end position="524"/>
    </location>
    <ligand>
        <name>ATP</name>
        <dbReference type="ChEBI" id="CHEBI:30616"/>
    </ligand>
</feature>
<evidence type="ECO:0000256" key="4">
    <source>
        <dbReference type="ARBA" id="ARBA00022679"/>
    </source>
</evidence>
<evidence type="ECO:0000256" key="2">
    <source>
        <dbReference type="ARBA" id="ARBA00012980"/>
    </source>
</evidence>
<dbReference type="InterPro" id="IPR018094">
    <property type="entry name" value="Thymidylate_kinase"/>
</dbReference>
<feature type="transmembrane region" description="Helical" evidence="13">
    <location>
        <begin position="78"/>
        <end position="106"/>
    </location>
</feature>
<keyword evidence="7 11" id="KW-0418">Kinase</keyword>
<evidence type="ECO:0000256" key="1">
    <source>
        <dbReference type="ARBA" id="ARBA00009776"/>
    </source>
</evidence>
<dbReference type="KEGG" id="stac:ABII15_17545"/>
<dbReference type="Gene3D" id="1.20.1250.20">
    <property type="entry name" value="MFS general substrate transporter like domains"/>
    <property type="match status" value="1"/>
</dbReference>
<dbReference type="GO" id="GO:0004798">
    <property type="term" value="F:dTMP kinase activity"/>
    <property type="evidence" value="ECO:0007669"/>
    <property type="project" value="UniProtKB-UniRule"/>
</dbReference>
<feature type="compositionally biased region" description="Low complexity" evidence="12">
    <location>
        <begin position="856"/>
        <end position="866"/>
    </location>
</feature>
<dbReference type="PROSITE" id="PS01331">
    <property type="entry name" value="THYMIDYLATE_KINASE"/>
    <property type="match status" value="1"/>
</dbReference>
<keyword evidence="13" id="KW-0812">Transmembrane</keyword>
<dbReference type="CDD" id="cd01672">
    <property type="entry name" value="TMPK"/>
    <property type="match status" value="1"/>
</dbReference>
<keyword evidence="13" id="KW-1133">Transmembrane helix</keyword>
<comment type="function">
    <text evidence="10 11">Phosphorylation of dTMP to form dTDP in both de novo and salvage pathways of dTTP synthesis.</text>
</comment>
<gene>
    <name evidence="11 15" type="primary">tmk</name>
    <name evidence="15" type="ORF">ABII15_17545</name>
</gene>
<comment type="catalytic activity">
    <reaction evidence="9 11">
        <text>dTMP + ATP = dTDP + ADP</text>
        <dbReference type="Rhea" id="RHEA:13517"/>
        <dbReference type="ChEBI" id="CHEBI:30616"/>
        <dbReference type="ChEBI" id="CHEBI:58369"/>
        <dbReference type="ChEBI" id="CHEBI:63528"/>
        <dbReference type="ChEBI" id="CHEBI:456216"/>
        <dbReference type="EC" id="2.7.4.9"/>
    </reaction>
</comment>
<dbReference type="EC" id="2.7.4.9" evidence="2 11"/>
<protein>
    <recommendedName>
        <fullName evidence="3 11">Thymidylate kinase</fullName>
        <ecNumber evidence="2 11">2.7.4.9</ecNumber>
    </recommendedName>
    <alternativeName>
        <fullName evidence="11">dTMP kinase</fullName>
    </alternativeName>
</protein>
<dbReference type="EMBL" id="CP159534">
    <property type="protein sequence ID" value="XCJ71660.1"/>
    <property type="molecule type" value="Genomic_DNA"/>
</dbReference>
<evidence type="ECO:0000256" key="12">
    <source>
        <dbReference type="SAM" id="MobiDB-lite"/>
    </source>
</evidence>
<dbReference type="InterPro" id="IPR039430">
    <property type="entry name" value="Thymidylate_kin-like_dom"/>
</dbReference>
<keyword evidence="8 11" id="KW-0067">ATP-binding</keyword>
<feature type="transmembrane region" description="Helical" evidence="13">
    <location>
        <begin position="204"/>
        <end position="224"/>
    </location>
</feature>
<evidence type="ECO:0000259" key="14">
    <source>
        <dbReference type="Pfam" id="PF02223"/>
    </source>
</evidence>
<evidence type="ECO:0000256" key="7">
    <source>
        <dbReference type="ARBA" id="ARBA00022777"/>
    </source>
</evidence>
<dbReference type="PANTHER" id="PTHR10344:SF4">
    <property type="entry name" value="UMP-CMP KINASE 2, MITOCHONDRIAL"/>
    <property type="match status" value="1"/>
</dbReference>
<reference evidence="15" key="1">
    <citation type="submission" date="2024-06" db="EMBL/GenBank/DDBJ databases">
        <title>Streptomyces sp. strain HUAS MG91 genome sequences.</title>
        <authorList>
            <person name="Mo P."/>
        </authorList>
    </citation>
    <scope>NUCLEOTIDE SEQUENCE</scope>
    <source>
        <strain evidence="15">HUAS MG91</strain>
    </source>
</reference>
<dbReference type="NCBIfam" id="TIGR00041">
    <property type="entry name" value="DTMP_kinase"/>
    <property type="match status" value="1"/>
</dbReference>
<dbReference type="RefSeq" id="WP_353943269.1">
    <property type="nucleotide sequence ID" value="NZ_CP159534.1"/>
</dbReference>
<keyword evidence="13" id="KW-0472">Membrane</keyword>
<comment type="similarity">
    <text evidence="1 11">Belongs to the thymidylate kinase family.</text>
</comment>
<evidence type="ECO:0000256" key="11">
    <source>
        <dbReference type="HAMAP-Rule" id="MF_00165"/>
    </source>
</evidence>
<dbReference type="InterPro" id="IPR027417">
    <property type="entry name" value="P-loop_NTPase"/>
</dbReference>
<evidence type="ECO:0000256" key="6">
    <source>
        <dbReference type="ARBA" id="ARBA00022741"/>
    </source>
</evidence>
<dbReference type="CDD" id="cd22265">
    <property type="entry name" value="UDM1_RNF168"/>
    <property type="match status" value="1"/>
</dbReference>
<dbReference type="GO" id="GO:0006235">
    <property type="term" value="P:dTTP biosynthetic process"/>
    <property type="evidence" value="ECO:0007669"/>
    <property type="project" value="UniProtKB-UniRule"/>
</dbReference>
<accession>A0AAU8ITE8</accession>
<dbReference type="GO" id="GO:0005829">
    <property type="term" value="C:cytosol"/>
    <property type="evidence" value="ECO:0007669"/>
    <property type="project" value="TreeGrafter"/>
</dbReference>
<evidence type="ECO:0000256" key="10">
    <source>
        <dbReference type="ARBA" id="ARBA00057735"/>
    </source>
</evidence>
<feature type="transmembrane region" description="Helical" evidence="13">
    <location>
        <begin position="421"/>
        <end position="441"/>
    </location>
</feature>